<dbReference type="RefSeq" id="WP_211423546.1">
    <property type="nucleotide sequence ID" value="NZ_CP072643.1"/>
</dbReference>
<dbReference type="InterPro" id="IPR036890">
    <property type="entry name" value="HATPase_C_sf"/>
</dbReference>
<feature type="domain" description="Response regulatory" evidence="7">
    <location>
        <begin position="4"/>
        <end position="120"/>
    </location>
</feature>
<gene>
    <name evidence="8" type="ORF">J8C05_14980</name>
</gene>
<dbReference type="Gene3D" id="1.10.287.130">
    <property type="match status" value="1"/>
</dbReference>
<evidence type="ECO:0000256" key="2">
    <source>
        <dbReference type="ARBA" id="ARBA00012438"/>
    </source>
</evidence>
<organism evidence="8 9">
    <name type="scientific">Chloracidobacterium sp. N</name>
    <dbReference type="NCBI Taxonomy" id="2821540"/>
    <lineage>
        <taxon>Bacteria</taxon>
        <taxon>Pseudomonadati</taxon>
        <taxon>Acidobacteriota</taxon>
        <taxon>Terriglobia</taxon>
        <taxon>Terriglobales</taxon>
        <taxon>Acidobacteriaceae</taxon>
        <taxon>Chloracidobacterium</taxon>
        <taxon>Chloracidobacterium aggregatum</taxon>
    </lineage>
</organism>
<dbReference type="Proteomes" id="UP000677668">
    <property type="component" value="Chromosome 2"/>
</dbReference>
<reference evidence="8 9" key="1">
    <citation type="submission" date="2021-03" db="EMBL/GenBank/DDBJ databases">
        <title>Genomic and phenotypic characterization of Chloracidobacterium isolates provides evidence for multiple species.</title>
        <authorList>
            <person name="Saini M.K."/>
            <person name="Costas A.M.G."/>
            <person name="Tank M."/>
            <person name="Bryant D.A."/>
        </authorList>
    </citation>
    <scope>NUCLEOTIDE SEQUENCE [LARGE SCALE GENOMIC DNA]</scope>
    <source>
        <strain evidence="8 9">N</strain>
    </source>
</reference>
<dbReference type="Gene3D" id="6.10.250.690">
    <property type="match status" value="1"/>
</dbReference>
<keyword evidence="3 4" id="KW-0597">Phosphoprotein</keyword>
<dbReference type="InterPro" id="IPR011006">
    <property type="entry name" value="CheY-like_superfamily"/>
</dbReference>
<dbReference type="SUPFAM" id="SSF55874">
    <property type="entry name" value="ATPase domain of HSP90 chaperone/DNA topoisomerase II/histidine kinase"/>
    <property type="match status" value="1"/>
</dbReference>
<keyword evidence="9" id="KW-1185">Reference proteome</keyword>
<dbReference type="InterPro" id="IPR005467">
    <property type="entry name" value="His_kinase_dom"/>
</dbReference>
<evidence type="ECO:0000256" key="4">
    <source>
        <dbReference type="PROSITE-ProRule" id="PRU00169"/>
    </source>
</evidence>
<dbReference type="CDD" id="cd00075">
    <property type="entry name" value="HATPase"/>
    <property type="match status" value="1"/>
</dbReference>
<comment type="catalytic activity">
    <reaction evidence="1">
        <text>ATP + protein L-histidine = ADP + protein N-phospho-L-histidine.</text>
        <dbReference type="EC" id="2.7.13.3"/>
    </reaction>
</comment>
<proteinExistence type="predicted"/>
<dbReference type="Gene3D" id="3.30.565.10">
    <property type="entry name" value="Histidine kinase-like ATPase, C-terminal domain"/>
    <property type="match status" value="1"/>
</dbReference>
<dbReference type="SUPFAM" id="SSF47384">
    <property type="entry name" value="Homodimeric domain of signal transducing histidine kinase"/>
    <property type="match status" value="1"/>
</dbReference>
<dbReference type="PROSITE" id="PS50110">
    <property type="entry name" value="RESPONSE_REGULATORY"/>
    <property type="match status" value="1"/>
</dbReference>
<feature type="coiled-coil region" evidence="5">
    <location>
        <begin position="119"/>
        <end position="149"/>
    </location>
</feature>
<dbReference type="CDD" id="cd17574">
    <property type="entry name" value="REC_OmpR"/>
    <property type="match status" value="1"/>
</dbReference>
<evidence type="ECO:0000256" key="5">
    <source>
        <dbReference type="SAM" id="Coils"/>
    </source>
</evidence>
<protein>
    <recommendedName>
        <fullName evidence="2">histidine kinase</fullName>
        <ecNumber evidence="2">2.7.13.3</ecNumber>
    </recommendedName>
</protein>
<dbReference type="PRINTS" id="PR00344">
    <property type="entry name" value="BCTRLSENSOR"/>
</dbReference>
<dbReference type="InterPro" id="IPR036097">
    <property type="entry name" value="HisK_dim/P_sf"/>
</dbReference>
<evidence type="ECO:0000256" key="1">
    <source>
        <dbReference type="ARBA" id="ARBA00000085"/>
    </source>
</evidence>
<name>A0ABX8B4C7_9BACT</name>
<dbReference type="SMART" id="SM00387">
    <property type="entry name" value="HATPase_c"/>
    <property type="match status" value="1"/>
</dbReference>
<dbReference type="Gene3D" id="3.40.50.2300">
    <property type="match status" value="1"/>
</dbReference>
<dbReference type="SMART" id="SM00388">
    <property type="entry name" value="HisKA"/>
    <property type="match status" value="1"/>
</dbReference>
<feature type="modified residue" description="4-aspartylphosphate" evidence="4">
    <location>
        <position position="53"/>
    </location>
</feature>
<evidence type="ECO:0000259" key="6">
    <source>
        <dbReference type="PROSITE" id="PS50109"/>
    </source>
</evidence>
<evidence type="ECO:0000259" key="7">
    <source>
        <dbReference type="PROSITE" id="PS50110"/>
    </source>
</evidence>
<dbReference type="EMBL" id="CP072643">
    <property type="protein sequence ID" value="QUV95313.1"/>
    <property type="molecule type" value="Genomic_DNA"/>
</dbReference>
<dbReference type="InterPro" id="IPR003594">
    <property type="entry name" value="HATPase_dom"/>
</dbReference>
<dbReference type="InterPro" id="IPR001789">
    <property type="entry name" value="Sig_transdc_resp-reg_receiver"/>
</dbReference>
<evidence type="ECO:0000313" key="8">
    <source>
        <dbReference type="EMBL" id="QUV95313.1"/>
    </source>
</evidence>
<sequence length="401" mass="43527">MSNTVLVVDDEATIRLFFRKILTKAGFAVLEAVDGEDALHQAEAALPGVILLDWVMPGLDGPEVCRLIRTNPKLLDSQIIMLSSRSELEDRVQGLDAGADDYLVKPCETKELLARVRSAMRIHELKHQLREKAAQLQETVAKLEELAHQREEFTAVLVHDIRSPLATVYGALELTELRAEETGILDDDLRRIFQHGYRTLDHITRLVNEVLDFSKAEAGEATLELELVAAGELVQEAADQVSLNAERKGITLRVECPADLPSLLLDRGKMLRAIGNLLSNAIKFTPAGGTVSLRAEQTEGVGLDAGKSFLVIHVEDTGPGIPAKDLPYIFNPYYQARQRTRQLGTGLGLAIVQRITAAHGGQVSVKSAEGVGTAFTIALPTTNTCLLSSSSALPAADTEMG</sequence>
<accession>A0ABX8B4C7</accession>
<dbReference type="Pfam" id="PF02518">
    <property type="entry name" value="HATPase_c"/>
    <property type="match status" value="1"/>
</dbReference>
<dbReference type="EC" id="2.7.13.3" evidence="2"/>
<dbReference type="SUPFAM" id="SSF52172">
    <property type="entry name" value="CheY-like"/>
    <property type="match status" value="1"/>
</dbReference>
<evidence type="ECO:0000313" key="9">
    <source>
        <dbReference type="Proteomes" id="UP000677668"/>
    </source>
</evidence>
<dbReference type="CDD" id="cd00082">
    <property type="entry name" value="HisKA"/>
    <property type="match status" value="1"/>
</dbReference>
<keyword evidence="5" id="KW-0175">Coiled coil</keyword>
<dbReference type="InterPro" id="IPR004358">
    <property type="entry name" value="Sig_transdc_His_kin-like_C"/>
</dbReference>
<dbReference type="Pfam" id="PF00512">
    <property type="entry name" value="HisKA"/>
    <property type="match status" value="1"/>
</dbReference>
<dbReference type="PANTHER" id="PTHR43547:SF2">
    <property type="entry name" value="HYBRID SIGNAL TRANSDUCTION HISTIDINE KINASE C"/>
    <property type="match status" value="1"/>
</dbReference>
<evidence type="ECO:0000256" key="3">
    <source>
        <dbReference type="ARBA" id="ARBA00022553"/>
    </source>
</evidence>
<dbReference type="PANTHER" id="PTHR43547">
    <property type="entry name" value="TWO-COMPONENT HISTIDINE KINASE"/>
    <property type="match status" value="1"/>
</dbReference>
<dbReference type="Pfam" id="PF00072">
    <property type="entry name" value="Response_reg"/>
    <property type="match status" value="1"/>
</dbReference>
<dbReference type="InterPro" id="IPR003661">
    <property type="entry name" value="HisK_dim/P_dom"/>
</dbReference>
<feature type="domain" description="Histidine kinase" evidence="6">
    <location>
        <begin position="156"/>
        <end position="383"/>
    </location>
</feature>
<dbReference type="PROSITE" id="PS50109">
    <property type="entry name" value="HIS_KIN"/>
    <property type="match status" value="1"/>
</dbReference>
<dbReference type="SMART" id="SM00448">
    <property type="entry name" value="REC"/>
    <property type="match status" value="1"/>
</dbReference>